<dbReference type="Gene3D" id="4.10.240.10">
    <property type="entry name" value="Zn(2)-C6 fungal-type DNA-binding domain"/>
    <property type="match status" value="1"/>
</dbReference>
<dbReference type="AlphaFoldDB" id="A0A319D427"/>
<evidence type="ECO:0000256" key="2">
    <source>
        <dbReference type="ARBA" id="ARBA00023125"/>
    </source>
</evidence>
<dbReference type="VEuPathDB" id="FungiDB:BO71DRAFT_330738"/>
<evidence type="ECO:0000313" key="8">
    <source>
        <dbReference type="Proteomes" id="UP000247810"/>
    </source>
</evidence>
<dbReference type="OrthoDB" id="4937900at2759"/>
<keyword evidence="2" id="KW-0238">DNA-binding</keyword>
<dbReference type="SUPFAM" id="SSF57701">
    <property type="entry name" value="Zn2/Cys6 DNA-binding domain"/>
    <property type="match status" value="1"/>
</dbReference>
<evidence type="ECO:0000256" key="5">
    <source>
        <dbReference type="SAM" id="MobiDB-lite"/>
    </source>
</evidence>
<dbReference type="InterPro" id="IPR021858">
    <property type="entry name" value="Fun_TF"/>
</dbReference>
<accession>A0A319D427</accession>
<feature type="domain" description="Zn(2)-C6 fungal-type" evidence="6">
    <location>
        <begin position="13"/>
        <end position="43"/>
    </location>
</feature>
<dbReference type="SMART" id="SM00066">
    <property type="entry name" value="GAL4"/>
    <property type="match status" value="1"/>
</dbReference>
<dbReference type="InterPro" id="IPR001138">
    <property type="entry name" value="Zn2Cys6_DnaBD"/>
</dbReference>
<dbReference type="STRING" id="1448320.A0A319D427"/>
<dbReference type="Pfam" id="PF00172">
    <property type="entry name" value="Zn_clus"/>
    <property type="match status" value="1"/>
</dbReference>
<dbReference type="InterPro" id="IPR036864">
    <property type="entry name" value="Zn2-C6_fun-type_DNA-bd_sf"/>
</dbReference>
<reference evidence="7 8" key="1">
    <citation type="submission" date="2018-02" db="EMBL/GenBank/DDBJ databases">
        <title>The genomes of Aspergillus section Nigri reveals drivers in fungal speciation.</title>
        <authorList>
            <consortium name="DOE Joint Genome Institute"/>
            <person name="Vesth T.C."/>
            <person name="Nybo J."/>
            <person name="Theobald S."/>
            <person name="Brandl J."/>
            <person name="Frisvad J.C."/>
            <person name="Nielsen K.F."/>
            <person name="Lyhne E.K."/>
            <person name="Kogle M.E."/>
            <person name="Kuo A."/>
            <person name="Riley R."/>
            <person name="Clum A."/>
            <person name="Nolan M."/>
            <person name="Lipzen A."/>
            <person name="Salamov A."/>
            <person name="Henrissat B."/>
            <person name="Wiebenga A."/>
            <person name="De vries R.P."/>
            <person name="Grigoriev I.V."/>
            <person name="Mortensen U.H."/>
            <person name="Andersen M.R."/>
            <person name="Baker S.E."/>
        </authorList>
    </citation>
    <scope>NUCLEOTIDE SEQUENCE [LARGE SCALE GENOMIC DNA]</scope>
    <source>
        <strain evidence="7 8">CBS 707.79</strain>
    </source>
</reference>
<proteinExistence type="predicted"/>
<dbReference type="PROSITE" id="PS00463">
    <property type="entry name" value="ZN2_CY6_FUNGAL_1"/>
    <property type="match status" value="1"/>
</dbReference>
<dbReference type="CDD" id="cd00067">
    <property type="entry name" value="GAL4"/>
    <property type="match status" value="1"/>
</dbReference>
<dbReference type="GO" id="GO:0001228">
    <property type="term" value="F:DNA-binding transcription activator activity, RNA polymerase II-specific"/>
    <property type="evidence" value="ECO:0007669"/>
    <property type="project" value="TreeGrafter"/>
</dbReference>
<feature type="region of interest" description="Disordered" evidence="5">
    <location>
        <begin position="54"/>
        <end position="94"/>
    </location>
</feature>
<name>A0A319D427_9EURO</name>
<evidence type="ECO:0000256" key="1">
    <source>
        <dbReference type="ARBA" id="ARBA00023015"/>
    </source>
</evidence>
<protein>
    <recommendedName>
        <fullName evidence="6">Zn(2)-C6 fungal-type domain-containing protein</fullName>
    </recommendedName>
</protein>
<dbReference type="GO" id="GO:0008270">
    <property type="term" value="F:zinc ion binding"/>
    <property type="evidence" value="ECO:0007669"/>
    <property type="project" value="InterPro"/>
</dbReference>
<keyword evidence="1" id="KW-0805">Transcription regulation</keyword>
<evidence type="ECO:0000313" key="7">
    <source>
        <dbReference type="EMBL" id="PYH92070.1"/>
    </source>
</evidence>
<keyword evidence="8" id="KW-1185">Reference proteome</keyword>
<dbReference type="Proteomes" id="UP000247810">
    <property type="component" value="Unassembled WGS sequence"/>
</dbReference>
<dbReference type="PANTHER" id="PTHR47784">
    <property type="entry name" value="STEROL UPTAKE CONTROL PROTEIN 2"/>
    <property type="match status" value="1"/>
</dbReference>
<organism evidence="7 8">
    <name type="scientific">Aspergillus ellipticus CBS 707.79</name>
    <dbReference type="NCBI Taxonomy" id="1448320"/>
    <lineage>
        <taxon>Eukaryota</taxon>
        <taxon>Fungi</taxon>
        <taxon>Dikarya</taxon>
        <taxon>Ascomycota</taxon>
        <taxon>Pezizomycotina</taxon>
        <taxon>Eurotiomycetes</taxon>
        <taxon>Eurotiomycetidae</taxon>
        <taxon>Eurotiales</taxon>
        <taxon>Aspergillaceae</taxon>
        <taxon>Aspergillus</taxon>
        <taxon>Aspergillus subgen. Circumdati</taxon>
    </lineage>
</organism>
<evidence type="ECO:0000256" key="3">
    <source>
        <dbReference type="ARBA" id="ARBA00023163"/>
    </source>
</evidence>
<dbReference type="GO" id="GO:0003677">
    <property type="term" value="F:DNA binding"/>
    <property type="evidence" value="ECO:0007669"/>
    <property type="project" value="UniProtKB-KW"/>
</dbReference>
<feature type="compositionally biased region" description="Low complexity" evidence="5">
    <location>
        <begin position="71"/>
        <end position="88"/>
    </location>
</feature>
<keyword evidence="4" id="KW-0539">Nucleus</keyword>
<keyword evidence="3" id="KW-0804">Transcription</keyword>
<gene>
    <name evidence="7" type="ORF">BO71DRAFT_330738</name>
</gene>
<dbReference type="PANTHER" id="PTHR47784:SF5">
    <property type="entry name" value="STEROL UPTAKE CONTROL PROTEIN 2"/>
    <property type="match status" value="1"/>
</dbReference>
<dbReference type="InterPro" id="IPR053157">
    <property type="entry name" value="Sterol_Uptake_Regulator"/>
</dbReference>
<dbReference type="Pfam" id="PF11951">
    <property type="entry name" value="Fungal_trans_2"/>
    <property type="match status" value="1"/>
</dbReference>
<evidence type="ECO:0000256" key="4">
    <source>
        <dbReference type="ARBA" id="ARBA00023242"/>
    </source>
</evidence>
<dbReference type="EMBL" id="KZ825926">
    <property type="protein sequence ID" value="PYH92070.1"/>
    <property type="molecule type" value="Genomic_DNA"/>
</dbReference>
<dbReference type="PROSITE" id="PS50048">
    <property type="entry name" value="ZN2_CY6_FUNGAL_2"/>
    <property type="match status" value="1"/>
</dbReference>
<evidence type="ECO:0000259" key="6">
    <source>
        <dbReference type="PROSITE" id="PS50048"/>
    </source>
</evidence>
<sequence length="410" mass="46568">MSQRRFHKKSRHGCSQCKRNRTKCDERMPLCGRCRRIGATCSLADQPSGLLFVPAKYPGPHEEHSRTEMPSSTSAPSSLSDECSSSAAPTSDMDKPAVEFQFSYPEKERLRLMNHYALHASKSITEVILPGEQDQSMWGDWVAELAFDYDFLLHGLLSISALHLALCGISRQKHIVMAIHHHNLGVALFRPHLLSITHENHDAVFAFSCVVALYSFGIQRCSESLEDPLTNIYQVLILVRGSAIALKPNYEARAQSRWSVLMLPYPFVFTGNLPGRIEDMLRSLRQRIATTSSALSSAGIYHSAIQALRDTLTMTLMYRRQKMTLSYFPSLCPPEFWEMVRIADPLALAILANYVITLHWMRKNIWMQGWGKETVDAIRQALPPEWQECIAWAVQEIEHPSEVVHYEIEP</sequence>